<organism evidence="2 3">
    <name type="scientific">Trifolium pratense</name>
    <name type="common">Red clover</name>
    <dbReference type="NCBI Taxonomy" id="57577"/>
    <lineage>
        <taxon>Eukaryota</taxon>
        <taxon>Viridiplantae</taxon>
        <taxon>Streptophyta</taxon>
        <taxon>Embryophyta</taxon>
        <taxon>Tracheophyta</taxon>
        <taxon>Spermatophyta</taxon>
        <taxon>Magnoliopsida</taxon>
        <taxon>eudicotyledons</taxon>
        <taxon>Gunneridae</taxon>
        <taxon>Pentapetalae</taxon>
        <taxon>rosids</taxon>
        <taxon>fabids</taxon>
        <taxon>Fabales</taxon>
        <taxon>Fabaceae</taxon>
        <taxon>Papilionoideae</taxon>
        <taxon>50 kb inversion clade</taxon>
        <taxon>NPAAA clade</taxon>
        <taxon>Hologalegina</taxon>
        <taxon>IRL clade</taxon>
        <taxon>Trifolieae</taxon>
        <taxon>Trifolium</taxon>
    </lineage>
</organism>
<evidence type="ECO:0000256" key="1">
    <source>
        <dbReference type="SAM" id="MobiDB-lite"/>
    </source>
</evidence>
<gene>
    <name evidence="2" type="ORF">L195_g052809</name>
</gene>
<dbReference type="Proteomes" id="UP000236291">
    <property type="component" value="Unassembled WGS sequence"/>
</dbReference>
<sequence>MNILWRESERNDRRGERWVAGSETVAGERDGRKKNEGE</sequence>
<evidence type="ECO:0000313" key="2">
    <source>
        <dbReference type="EMBL" id="PNX62120.1"/>
    </source>
</evidence>
<dbReference type="AlphaFoldDB" id="A0A2K3K755"/>
<comment type="caution">
    <text evidence="2">The sequence shown here is derived from an EMBL/GenBank/DDBJ whole genome shotgun (WGS) entry which is preliminary data.</text>
</comment>
<feature type="compositionally biased region" description="Basic and acidic residues" evidence="1">
    <location>
        <begin position="1"/>
        <end position="17"/>
    </location>
</feature>
<accession>A0A2K3K755</accession>
<proteinExistence type="predicted"/>
<dbReference type="EMBL" id="ASHM01086898">
    <property type="protein sequence ID" value="PNX62120.1"/>
    <property type="molecule type" value="Genomic_DNA"/>
</dbReference>
<feature type="region of interest" description="Disordered" evidence="1">
    <location>
        <begin position="1"/>
        <end position="38"/>
    </location>
</feature>
<evidence type="ECO:0000313" key="3">
    <source>
        <dbReference type="Proteomes" id="UP000236291"/>
    </source>
</evidence>
<protein>
    <submittedName>
        <fullName evidence="2">Uncharacterized protein</fullName>
    </submittedName>
</protein>
<reference evidence="2 3" key="1">
    <citation type="journal article" date="2014" name="Am. J. Bot.">
        <title>Genome assembly and annotation for red clover (Trifolium pratense; Fabaceae).</title>
        <authorList>
            <person name="Istvanek J."/>
            <person name="Jaros M."/>
            <person name="Krenek A."/>
            <person name="Repkova J."/>
        </authorList>
    </citation>
    <scope>NUCLEOTIDE SEQUENCE [LARGE SCALE GENOMIC DNA]</scope>
    <source>
        <strain evidence="3">cv. Tatra</strain>
        <tissue evidence="2">Young leaves</tissue>
    </source>
</reference>
<reference evidence="2 3" key="2">
    <citation type="journal article" date="2017" name="Front. Plant Sci.">
        <title>Gene Classification and Mining of Molecular Markers Useful in Red Clover (Trifolium pratense) Breeding.</title>
        <authorList>
            <person name="Istvanek J."/>
            <person name="Dluhosova J."/>
            <person name="Dluhos P."/>
            <person name="Patkova L."/>
            <person name="Nedelnik J."/>
            <person name="Repkova J."/>
        </authorList>
    </citation>
    <scope>NUCLEOTIDE SEQUENCE [LARGE SCALE GENOMIC DNA]</scope>
    <source>
        <strain evidence="3">cv. Tatra</strain>
        <tissue evidence="2">Young leaves</tissue>
    </source>
</reference>
<feature type="compositionally biased region" description="Basic and acidic residues" evidence="1">
    <location>
        <begin position="26"/>
        <end position="38"/>
    </location>
</feature>
<name>A0A2K3K755_TRIPR</name>